<dbReference type="AlphaFoldDB" id="A0A232F4R6"/>
<dbReference type="Proteomes" id="UP000215335">
    <property type="component" value="Unassembled WGS sequence"/>
</dbReference>
<accession>A0A232F4R6</accession>
<feature type="non-terminal residue" evidence="1">
    <location>
        <position position="1"/>
    </location>
</feature>
<evidence type="ECO:0000313" key="1">
    <source>
        <dbReference type="EMBL" id="OXU25478.1"/>
    </source>
</evidence>
<protein>
    <submittedName>
        <fullName evidence="1">Uncharacterized protein</fullName>
    </submittedName>
</protein>
<gene>
    <name evidence="1" type="ORF">TSAR_013454</name>
</gene>
<dbReference type="EMBL" id="NNAY01001016">
    <property type="protein sequence ID" value="OXU25478.1"/>
    <property type="molecule type" value="Genomic_DNA"/>
</dbReference>
<name>A0A232F4R6_9HYME</name>
<evidence type="ECO:0000313" key="2">
    <source>
        <dbReference type="Proteomes" id="UP000215335"/>
    </source>
</evidence>
<organism evidence="1 2">
    <name type="scientific">Trichomalopsis sarcophagae</name>
    <dbReference type="NCBI Taxonomy" id="543379"/>
    <lineage>
        <taxon>Eukaryota</taxon>
        <taxon>Metazoa</taxon>
        <taxon>Ecdysozoa</taxon>
        <taxon>Arthropoda</taxon>
        <taxon>Hexapoda</taxon>
        <taxon>Insecta</taxon>
        <taxon>Pterygota</taxon>
        <taxon>Neoptera</taxon>
        <taxon>Endopterygota</taxon>
        <taxon>Hymenoptera</taxon>
        <taxon>Apocrita</taxon>
        <taxon>Proctotrupomorpha</taxon>
        <taxon>Chalcidoidea</taxon>
        <taxon>Pteromalidae</taxon>
        <taxon>Pteromalinae</taxon>
        <taxon>Trichomalopsis</taxon>
    </lineage>
</organism>
<proteinExistence type="predicted"/>
<keyword evidence="2" id="KW-1185">Reference proteome</keyword>
<sequence>TEIEITGDINHPGCRAVDQQQETHLFRDTSLPDFGLFRCCCIDTRNLSPPSCLSNNRRKTRSKLAASFSISTKPKLVATVSCQDSALYARSKTYVACNV</sequence>
<comment type="caution">
    <text evidence="1">The sequence shown here is derived from an EMBL/GenBank/DDBJ whole genome shotgun (WGS) entry which is preliminary data.</text>
</comment>
<reference evidence="1 2" key="1">
    <citation type="journal article" date="2017" name="Curr. Biol.">
        <title>The Evolution of Venom by Co-option of Single-Copy Genes.</title>
        <authorList>
            <person name="Martinson E.O."/>
            <person name="Mrinalini"/>
            <person name="Kelkar Y.D."/>
            <person name="Chang C.H."/>
            <person name="Werren J.H."/>
        </authorList>
    </citation>
    <scope>NUCLEOTIDE SEQUENCE [LARGE SCALE GENOMIC DNA]</scope>
    <source>
        <strain evidence="1 2">Alberta</strain>
        <tissue evidence="1">Whole body</tissue>
    </source>
</reference>